<sequence length="75" mass="7847">MLRPPPGPSPVQGSHHLLLHPALSFRLVTGGQQSQAATPTAGMTFVATPIAAAVLCSSPSPTLWPDRADPRLQQL</sequence>
<dbReference type="Proteomes" id="UP001066276">
    <property type="component" value="Chromosome 7"/>
</dbReference>
<accession>A0AAV7P732</accession>
<proteinExistence type="predicted"/>
<keyword evidence="2" id="KW-1185">Reference proteome</keyword>
<comment type="caution">
    <text evidence="1">The sequence shown here is derived from an EMBL/GenBank/DDBJ whole genome shotgun (WGS) entry which is preliminary data.</text>
</comment>
<dbReference type="EMBL" id="JANPWB010000011">
    <property type="protein sequence ID" value="KAJ1124118.1"/>
    <property type="molecule type" value="Genomic_DNA"/>
</dbReference>
<reference evidence="1" key="1">
    <citation type="journal article" date="2022" name="bioRxiv">
        <title>Sequencing and chromosome-scale assembly of the giantPleurodeles waltlgenome.</title>
        <authorList>
            <person name="Brown T."/>
            <person name="Elewa A."/>
            <person name="Iarovenko S."/>
            <person name="Subramanian E."/>
            <person name="Araus A.J."/>
            <person name="Petzold A."/>
            <person name="Susuki M."/>
            <person name="Suzuki K.-i.T."/>
            <person name="Hayashi T."/>
            <person name="Toyoda A."/>
            <person name="Oliveira C."/>
            <person name="Osipova E."/>
            <person name="Leigh N.D."/>
            <person name="Simon A."/>
            <person name="Yun M.H."/>
        </authorList>
    </citation>
    <scope>NUCLEOTIDE SEQUENCE</scope>
    <source>
        <strain evidence="1">20211129_DDA</strain>
        <tissue evidence="1">Liver</tissue>
    </source>
</reference>
<evidence type="ECO:0000313" key="1">
    <source>
        <dbReference type="EMBL" id="KAJ1124118.1"/>
    </source>
</evidence>
<protein>
    <submittedName>
        <fullName evidence="1">Uncharacterized protein</fullName>
    </submittedName>
</protein>
<dbReference type="AlphaFoldDB" id="A0AAV7P732"/>
<evidence type="ECO:0000313" key="2">
    <source>
        <dbReference type="Proteomes" id="UP001066276"/>
    </source>
</evidence>
<name>A0AAV7P732_PLEWA</name>
<gene>
    <name evidence="1" type="ORF">NDU88_002580</name>
</gene>
<organism evidence="1 2">
    <name type="scientific">Pleurodeles waltl</name>
    <name type="common">Iberian ribbed newt</name>
    <dbReference type="NCBI Taxonomy" id="8319"/>
    <lineage>
        <taxon>Eukaryota</taxon>
        <taxon>Metazoa</taxon>
        <taxon>Chordata</taxon>
        <taxon>Craniata</taxon>
        <taxon>Vertebrata</taxon>
        <taxon>Euteleostomi</taxon>
        <taxon>Amphibia</taxon>
        <taxon>Batrachia</taxon>
        <taxon>Caudata</taxon>
        <taxon>Salamandroidea</taxon>
        <taxon>Salamandridae</taxon>
        <taxon>Pleurodelinae</taxon>
        <taxon>Pleurodeles</taxon>
    </lineage>
</organism>